<dbReference type="AlphaFoldDB" id="A0A7R8W1L8"/>
<keyword evidence="4" id="KW-0863">Zinc-finger</keyword>
<dbReference type="GO" id="GO:0006357">
    <property type="term" value="P:regulation of transcription by RNA polymerase II"/>
    <property type="evidence" value="ECO:0007669"/>
    <property type="project" value="TreeGrafter"/>
</dbReference>
<dbReference type="GO" id="GO:0005634">
    <property type="term" value="C:nucleus"/>
    <property type="evidence" value="ECO:0007669"/>
    <property type="project" value="UniProtKB-SubCell"/>
</dbReference>
<organism evidence="9">
    <name type="scientific">Cyprideis torosa</name>
    <dbReference type="NCBI Taxonomy" id="163714"/>
    <lineage>
        <taxon>Eukaryota</taxon>
        <taxon>Metazoa</taxon>
        <taxon>Ecdysozoa</taxon>
        <taxon>Arthropoda</taxon>
        <taxon>Crustacea</taxon>
        <taxon>Oligostraca</taxon>
        <taxon>Ostracoda</taxon>
        <taxon>Podocopa</taxon>
        <taxon>Podocopida</taxon>
        <taxon>Cytherocopina</taxon>
        <taxon>Cytheroidea</taxon>
        <taxon>Cytherideidae</taxon>
        <taxon>Cyprideis</taxon>
    </lineage>
</organism>
<feature type="compositionally biased region" description="Basic residues" evidence="8">
    <location>
        <begin position="171"/>
        <end position="183"/>
    </location>
</feature>
<feature type="region of interest" description="Disordered" evidence="8">
    <location>
        <begin position="145"/>
        <end position="190"/>
    </location>
</feature>
<reference evidence="9" key="1">
    <citation type="submission" date="2020-11" db="EMBL/GenBank/DDBJ databases">
        <authorList>
            <person name="Tran Van P."/>
        </authorList>
    </citation>
    <scope>NUCLEOTIDE SEQUENCE</scope>
</reference>
<feature type="region of interest" description="Disordered" evidence="8">
    <location>
        <begin position="1"/>
        <end position="21"/>
    </location>
</feature>
<dbReference type="PROSITE" id="PS50157">
    <property type="entry name" value="ZINC_FINGER_C2H2_2"/>
    <property type="match status" value="3"/>
</dbReference>
<dbReference type="InterPro" id="IPR013087">
    <property type="entry name" value="Znf_C2H2_type"/>
</dbReference>
<dbReference type="Pfam" id="PF00096">
    <property type="entry name" value="zf-C2H2"/>
    <property type="match status" value="1"/>
</dbReference>
<keyword evidence="3" id="KW-0677">Repeat</keyword>
<dbReference type="PANTHER" id="PTHR24404">
    <property type="entry name" value="ZINC FINGER PROTEIN"/>
    <property type="match status" value="1"/>
</dbReference>
<evidence type="ECO:0000256" key="4">
    <source>
        <dbReference type="ARBA" id="ARBA00022771"/>
    </source>
</evidence>
<dbReference type="Pfam" id="PF13909">
    <property type="entry name" value="zf-H2C2_5"/>
    <property type="match status" value="2"/>
</dbReference>
<dbReference type="SUPFAM" id="SSF57667">
    <property type="entry name" value="beta-beta-alpha zinc fingers"/>
    <property type="match status" value="1"/>
</dbReference>
<dbReference type="GO" id="GO:0008270">
    <property type="term" value="F:zinc ion binding"/>
    <property type="evidence" value="ECO:0007669"/>
    <property type="project" value="UniProtKB-KW"/>
</dbReference>
<accession>A0A7R8W1L8</accession>
<dbReference type="FunFam" id="3.30.160.60:FF:000446">
    <property type="entry name" value="Zinc finger protein"/>
    <property type="match status" value="1"/>
</dbReference>
<dbReference type="InterPro" id="IPR036236">
    <property type="entry name" value="Znf_C2H2_sf"/>
</dbReference>
<dbReference type="SMART" id="SM00355">
    <property type="entry name" value="ZnF_C2H2"/>
    <property type="match status" value="4"/>
</dbReference>
<evidence type="ECO:0000256" key="6">
    <source>
        <dbReference type="ARBA" id="ARBA00023125"/>
    </source>
</evidence>
<evidence type="ECO:0000256" key="3">
    <source>
        <dbReference type="ARBA" id="ARBA00022737"/>
    </source>
</evidence>
<dbReference type="GO" id="GO:0000978">
    <property type="term" value="F:RNA polymerase II cis-regulatory region sequence-specific DNA binding"/>
    <property type="evidence" value="ECO:0007669"/>
    <property type="project" value="TreeGrafter"/>
</dbReference>
<comment type="subcellular location">
    <subcellularLocation>
        <location evidence="1">Nucleus</location>
    </subcellularLocation>
</comment>
<keyword evidence="5" id="KW-0862">Zinc</keyword>
<evidence type="ECO:0000256" key="5">
    <source>
        <dbReference type="ARBA" id="ARBA00022833"/>
    </source>
</evidence>
<evidence type="ECO:0000313" key="9">
    <source>
        <dbReference type="EMBL" id="CAD7223056.1"/>
    </source>
</evidence>
<dbReference type="Gene3D" id="3.30.160.60">
    <property type="entry name" value="Classic Zinc Finger"/>
    <property type="match status" value="2"/>
</dbReference>
<evidence type="ECO:0000256" key="2">
    <source>
        <dbReference type="ARBA" id="ARBA00022723"/>
    </source>
</evidence>
<keyword evidence="6" id="KW-0238">DNA-binding</keyword>
<evidence type="ECO:0000256" key="7">
    <source>
        <dbReference type="ARBA" id="ARBA00023242"/>
    </source>
</evidence>
<feature type="region of interest" description="Disordered" evidence="8">
    <location>
        <begin position="101"/>
        <end position="132"/>
    </location>
</feature>
<proteinExistence type="predicted"/>
<sequence length="496" mass="55554">MCLEDVSNETEECKDEDSPLSVPSVGSITFYSYATPYQEFEPLILPSSSPLQYLTSSPQNETHSPGEVEQVPNLEYLAFLDLPPMPDVSVAQEVSLPSTNAINNNSTSAEDFHADSSGIPETKPLDTEVPEEEKKIEVSEIDASDVGKADSPCAPLVSSTTEDIIPAPRERRTRKSTHGKPSKPRTAPKTYHKCPDCPYVSNRKNNLRRHIRTMHTPLNNPQQCCGLWFLDKFQFRSHLRGVHPFKTFTCHDCQKVFKRRTLLLRHQLGTKNFTCEICDYATNNKSNLQRHINIHKRNIESTLMKVKQEDNINWELTRDNCNLGIHSNPSDGQPIESNGQYIQHITHSVDPCTISSTEMEHVGTCQHCVDSSEDMIQSGEEAALALIRSSIPSQMQDMKKEVAAEVIPEILGQKTNSDVPVSDISDLVVSDTWQPTATPIFDGPYSQRSFCASPLSIATQELQINPYEIYDNAYATGYDIDRSPANPEGMQFAEHQ</sequence>
<dbReference type="OrthoDB" id="3561125at2759"/>
<dbReference type="InterPro" id="IPR050589">
    <property type="entry name" value="Ikaros_C2H2-ZF"/>
</dbReference>
<feature type="compositionally biased region" description="Acidic residues" evidence="8">
    <location>
        <begin position="1"/>
        <end position="15"/>
    </location>
</feature>
<gene>
    <name evidence="9" type="ORF">CTOB1V02_LOCUS1051</name>
</gene>
<feature type="region of interest" description="Disordered" evidence="8">
    <location>
        <begin position="48"/>
        <end position="67"/>
    </location>
</feature>
<dbReference type="EMBL" id="OB660144">
    <property type="protein sequence ID" value="CAD7223056.1"/>
    <property type="molecule type" value="Genomic_DNA"/>
</dbReference>
<name>A0A7R8W1L8_9CRUS</name>
<dbReference type="GO" id="GO:0003700">
    <property type="term" value="F:DNA-binding transcription factor activity"/>
    <property type="evidence" value="ECO:0007669"/>
    <property type="project" value="TreeGrafter"/>
</dbReference>
<protein>
    <submittedName>
        <fullName evidence="9">Uncharacterized protein</fullName>
    </submittedName>
</protein>
<evidence type="ECO:0000256" key="1">
    <source>
        <dbReference type="ARBA" id="ARBA00004123"/>
    </source>
</evidence>
<dbReference type="PANTHER" id="PTHR24404:SF114">
    <property type="entry name" value="KLUMPFUSS, ISOFORM B-RELATED"/>
    <property type="match status" value="1"/>
</dbReference>
<keyword evidence="7" id="KW-0539">Nucleus</keyword>
<feature type="compositionally biased region" description="Polar residues" evidence="8">
    <location>
        <begin position="48"/>
        <end position="63"/>
    </location>
</feature>
<keyword evidence="2" id="KW-0479">Metal-binding</keyword>
<evidence type="ECO:0000256" key="8">
    <source>
        <dbReference type="SAM" id="MobiDB-lite"/>
    </source>
</evidence>